<keyword evidence="4 5" id="KW-0413">Isomerase</keyword>
<evidence type="ECO:0000256" key="1">
    <source>
        <dbReference type="ARBA" id="ARBA00000971"/>
    </source>
</evidence>
<dbReference type="GO" id="GO:0003755">
    <property type="term" value="F:peptidyl-prolyl cis-trans isomerase activity"/>
    <property type="evidence" value="ECO:0007669"/>
    <property type="project" value="UniProtKB-UniRule"/>
</dbReference>
<dbReference type="PANTHER" id="PTHR43811">
    <property type="entry name" value="FKBP-TYPE PEPTIDYL-PROLYL CIS-TRANS ISOMERASE FKPA"/>
    <property type="match status" value="1"/>
</dbReference>
<comment type="catalytic activity">
    <reaction evidence="1 5 6">
        <text>[protein]-peptidylproline (omega=180) = [protein]-peptidylproline (omega=0)</text>
        <dbReference type="Rhea" id="RHEA:16237"/>
        <dbReference type="Rhea" id="RHEA-COMP:10747"/>
        <dbReference type="Rhea" id="RHEA-COMP:10748"/>
        <dbReference type="ChEBI" id="CHEBI:83833"/>
        <dbReference type="ChEBI" id="CHEBI:83834"/>
        <dbReference type="EC" id="5.2.1.8"/>
    </reaction>
</comment>
<gene>
    <name evidence="9" type="ORF">SAMN04488541_101626</name>
</gene>
<dbReference type="InterPro" id="IPR046357">
    <property type="entry name" value="PPIase_dom_sf"/>
</dbReference>
<evidence type="ECO:0000313" key="9">
    <source>
        <dbReference type="EMBL" id="SFF10964.1"/>
    </source>
</evidence>
<keyword evidence="10" id="KW-1185">Reference proteome</keyword>
<organism evidence="9 10">
    <name type="scientific">Thermoflexibacter ruber</name>
    <dbReference type="NCBI Taxonomy" id="1003"/>
    <lineage>
        <taxon>Bacteria</taxon>
        <taxon>Pseudomonadati</taxon>
        <taxon>Bacteroidota</taxon>
        <taxon>Cytophagia</taxon>
        <taxon>Cytophagales</taxon>
        <taxon>Thermoflexibacteraceae</taxon>
        <taxon>Thermoflexibacter</taxon>
    </lineage>
</organism>
<dbReference type="STRING" id="1003.SAMN04488541_101626"/>
<feature type="domain" description="PPIase FKBP-type" evidence="8">
    <location>
        <begin position="73"/>
        <end position="160"/>
    </location>
</feature>
<protein>
    <recommendedName>
        <fullName evidence="6">Peptidyl-prolyl cis-trans isomerase</fullName>
        <ecNumber evidence="6">5.2.1.8</ecNumber>
    </recommendedName>
</protein>
<reference evidence="9 10" key="1">
    <citation type="submission" date="2016-10" db="EMBL/GenBank/DDBJ databases">
        <authorList>
            <person name="de Groot N.N."/>
        </authorList>
    </citation>
    <scope>NUCLEOTIDE SEQUENCE [LARGE SCALE GENOMIC DNA]</scope>
    <source>
        <strain>GEY</strain>
        <strain evidence="10">DSM 9560</strain>
    </source>
</reference>
<dbReference type="Proteomes" id="UP000199513">
    <property type="component" value="Unassembled WGS sequence"/>
</dbReference>
<evidence type="ECO:0000259" key="8">
    <source>
        <dbReference type="PROSITE" id="PS50059"/>
    </source>
</evidence>
<keyword evidence="3 5" id="KW-0697">Rotamase</keyword>
<evidence type="ECO:0000256" key="7">
    <source>
        <dbReference type="SAM" id="SignalP"/>
    </source>
</evidence>
<evidence type="ECO:0000256" key="6">
    <source>
        <dbReference type="RuleBase" id="RU003915"/>
    </source>
</evidence>
<name>A0A1I2FZX3_9BACT</name>
<feature type="domain" description="PPIase FKBP-type" evidence="8">
    <location>
        <begin position="208"/>
        <end position="291"/>
    </location>
</feature>
<evidence type="ECO:0000256" key="3">
    <source>
        <dbReference type="ARBA" id="ARBA00023110"/>
    </source>
</evidence>
<dbReference type="PROSITE" id="PS51257">
    <property type="entry name" value="PROKAR_LIPOPROTEIN"/>
    <property type="match status" value="1"/>
</dbReference>
<dbReference type="InterPro" id="IPR001179">
    <property type="entry name" value="PPIase_FKBP_dom"/>
</dbReference>
<sequence>MKKNGLYFVYLFVLVSLSACLKSENSFLNQQQEDEQKILAYLNQNNINATRSPTGLYYVITQQGTGKKPNSLEEIANIDTDIFLLDGVKIITEKDFTFRFKNGISINGLLEATSLLNEGGSGRFFIPSDRAFGQGSGTINGVNVPANAILIAEVKLNSLRDDEQQKVWEAQQISNYFTQKNLTLTKDTIGVFYSNLLSVAEGTRIRTGNRVSISYKGLLLNGKTFDSGNISFAIGTGAVIQGLDIGIRLMKKGEKGILVIPSHLAYQDRGRGELIRPFDPLVFEIEVTNVE</sequence>
<proteinExistence type="inferred from homology"/>
<dbReference type="PROSITE" id="PS50059">
    <property type="entry name" value="FKBP_PPIASE"/>
    <property type="match status" value="2"/>
</dbReference>
<keyword evidence="7" id="KW-0732">Signal</keyword>
<evidence type="ECO:0000256" key="4">
    <source>
        <dbReference type="ARBA" id="ARBA00023235"/>
    </source>
</evidence>
<feature type="signal peptide" evidence="7">
    <location>
        <begin position="1"/>
        <end position="21"/>
    </location>
</feature>
<evidence type="ECO:0000313" key="10">
    <source>
        <dbReference type="Proteomes" id="UP000199513"/>
    </source>
</evidence>
<dbReference type="OrthoDB" id="979394at2"/>
<dbReference type="AlphaFoldDB" id="A0A1I2FZX3"/>
<dbReference type="PANTHER" id="PTHR43811:SF19">
    <property type="entry name" value="39 KDA FK506-BINDING NUCLEAR PROTEIN"/>
    <property type="match status" value="1"/>
</dbReference>
<dbReference type="Gene3D" id="3.10.50.40">
    <property type="match status" value="2"/>
</dbReference>
<comment type="similarity">
    <text evidence="2 6">Belongs to the FKBP-type PPIase family.</text>
</comment>
<dbReference type="Pfam" id="PF00254">
    <property type="entry name" value="FKBP_C"/>
    <property type="match status" value="2"/>
</dbReference>
<dbReference type="RefSeq" id="WP_091544802.1">
    <property type="nucleotide sequence ID" value="NZ_FONY01000016.1"/>
</dbReference>
<evidence type="ECO:0000256" key="5">
    <source>
        <dbReference type="PROSITE-ProRule" id="PRU00277"/>
    </source>
</evidence>
<dbReference type="SUPFAM" id="SSF54534">
    <property type="entry name" value="FKBP-like"/>
    <property type="match status" value="2"/>
</dbReference>
<evidence type="ECO:0000256" key="2">
    <source>
        <dbReference type="ARBA" id="ARBA00006577"/>
    </source>
</evidence>
<dbReference type="EC" id="5.2.1.8" evidence="6"/>
<dbReference type="EMBL" id="FONY01000016">
    <property type="protein sequence ID" value="SFF10964.1"/>
    <property type="molecule type" value="Genomic_DNA"/>
</dbReference>
<accession>A0A1I2FZX3</accession>
<feature type="chain" id="PRO_5011583522" description="Peptidyl-prolyl cis-trans isomerase" evidence="7">
    <location>
        <begin position="22"/>
        <end position="291"/>
    </location>
</feature>